<evidence type="ECO:0000313" key="1">
    <source>
        <dbReference type="EMBL" id="MBB1153488.1"/>
    </source>
</evidence>
<dbReference type="RefSeq" id="WP_182890609.1">
    <property type="nucleotide sequence ID" value="NZ_JACGZW010000003.1"/>
</dbReference>
<comment type="caution">
    <text evidence="1">The sequence shown here is derived from an EMBL/GenBank/DDBJ whole genome shotgun (WGS) entry which is preliminary data.</text>
</comment>
<keyword evidence="2" id="KW-1185">Reference proteome</keyword>
<reference evidence="1 2" key="1">
    <citation type="submission" date="2020-08" db="EMBL/GenBank/DDBJ databases">
        <title>Amycolatopsis sp. nov. DR6-1 isolated from Dendrobium heterocarpum.</title>
        <authorList>
            <person name="Tedsree N."/>
            <person name="Kuncharoen N."/>
            <person name="Likhitwitayawuid K."/>
            <person name="Tanasupawat S."/>
        </authorList>
    </citation>
    <scope>NUCLEOTIDE SEQUENCE [LARGE SCALE GENOMIC DNA]</scope>
    <source>
        <strain evidence="1 2">DR6-1</strain>
    </source>
</reference>
<protein>
    <submittedName>
        <fullName evidence="1">Uncharacterized protein</fullName>
    </submittedName>
</protein>
<organism evidence="1 2">
    <name type="scientific">Amycolatopsis dendrobii</name>
    <dbReference type="NCBI Taxonomy" id="2760662"/>
    <lineage>
        <taxon>Bacteria</taxon>
        <taxon>Bacillati</taxon>
        <taxon>Actinomycetota</taxon>
        <taxon>Actinomycetes</taxon>
        <taxon>Pseudonocardiales</taxon>
        <taxon>Pseudonocardiaceae</taxon>
        <taxon>Amycolatopsis</taxon>
    </lineage>
</organism>
<gene>
    <name evidence="1" type="ORF">H4281_10140</name>
</gene>
<accession>A0A7W3VUM3</accession>
<dbReference type="AlphaFoldDB" id="A0A7W3VUM3"/>
<dbReference type="Proteomes" id="UP000526734">
    <property type="component" value="Unassembled WGS sequence"/>
</dbReference>
<name>A0A7W3VUM3_9PSEU</name>
<proteinExistence type="predicted"/>
<sequence>MTDAASVEDPTWSVGDDIGDGLKVVAVVEAVGARGLMCWCADWQWKPHARAEHGTFRPGTEIVYAARETDPFTVVAFHPRCVEKHIDFTDPIVRAPWGVVVTGYRSFSAAYFWDSTRAGTRKWVDDRPGVTVQAWLRSFTNDRRLEDDPEYLYVEDPANPLCETTNDAGIPCMEPATLRLEFTTGLVANVCWGCYTPISAAVSGTEYTEAFIERPCRKEE</sequence>
<evidence type="ECO:0000313" key="2">
    <source>
        <dbReference type="Proteomes" id="UP000526734"/>
    </source>
</evidence>
<dbReference type="EMBL" id="JACGZW010000003">
    <property type="protein sequence ID" value="MBB1153488.1"/>
    <property type="molecule type" value="Genomic_DNA"/>
</dbReference>